<evidence type="ECO:0000256" key="2">
    <source>
        <dbReference type="ARBA" id="ARBA00022692"/>
    </source>
</evidence>
<keyword evidence="10" id="KW-1185">Reference proteome</keyword>
<feature type="transmembrane region" description="Helical" evidence="7">
    <location>
        <begin position="27"/>
        <end position="48"/>
    </location>
</feature>
<dbReference type="PANTHER" id="PTHR33048:SF129">
    <property type="entry name" value="INTEGRAL MEMBRANE PROTEIN-RELATED"/>
    <property type="match status" value="1"/>
</dbReference>
<dbReference type="AlphaFoldDB" id="A0A9P4KFG8"/>
<protein>
    <submittedName>
        <fullName evidence="9">Integral membrane protein</fullName>
    </submittedName>
</protein>
<dbReference type="PANTHER" id="PTHR33048">
    <property type="entry name" value="PTH11-LIKE INTEGRAL MEMBRANE PROTEIN (AFU_ORTHOLOGUE AFUA_5G11245)"/>
    <property type="match status" value="1"/>
</dbReference>
<feature type="transmembrane region" description="Helical" evidence="7">
    <location>
        <begin position="106"/>
        <end position="128"/>
    </location>
</feature>
<comment type="subcellular location">
    <subcellularLocation>
        <location evidence="1">Membrane</location>
        <topology evidence="1">Multi-pass membrane protein</topology>
    </subcellularLocation>
</comment>
<feature type="domain" description="Rhodopsin" evidence="8">
    <location>
        <begin position="44"/>
        <end position="283"/>
    </location>
</feature>
<feature type="compositionally biased region" description="Basic and acidic residues" evidence="6">
    <location>
        <begin position="318"/>
        <end position="329"/>
    </location>
</feature>
<comment type="caution">
    <text evidence="9">The sequence shown here is derived from an EMBL/GenBank/DDBJ whole genome shotgun (WGS) entry which is preliminary data.</text>
</comment>
<dbReference type="InterPro" id="IPR049326">
    <property type="entry name" value="Rhodopsin_dom_fungi"/>
</dbReference>
<dbReference type="GO" id="GO:0016020">
    <property type="term" value="C:membrane"/>
    <property type="evidence" value="ECO:0007669"/>
    <property type="project" value="UniProtKB-SubCell"/>
</dbReference>
<feature type="transmembrane region" description="Helical" evidence="7">
    <location>
        <begin position="191"/>
        <end position="209"/>
    </location>
</feature>
<organism evidence="9 10">
    <name type="scientific">Lojkania enalia</name>
    <dbReference type="NCBI Taxonomy" id="147567"/>
    <lineage>
        <taxon>Eukaryota</taxon>
        <taxon>Fungi</taxon>
        <taxon>Dikarya</taxon>
        <taxon>Ascomycota</taxon>
        <taxon>Pezizomycotina</taxon>
        <taxon>Dothideomycetes</taxon>
        <taxon>Pleosporomycetidae</taxon>
        <taxon>Pleosporales</taxon>
        <taxon>Pleosporales incertae sedis</taxon>
        <taxon>Lojkania</taxon>
    </lineage>
</organism>
<evidence type="ECO:0000256" key="4">
    <source>
        <dbReference type="ARBA" id="ARBA00023136"/>
    </source>
</evidence>
<name>A0A9P4KFG8_9PLEO</name>
<dbReference type="Pfam" id="PF20684">
    <property type="entry name" value="Fung_rhodopsin"/>
    <property type="match status" value="1"/>
</dbReference>
<proteinExistence type="inferred from homology"/>
<accession>A0A9P4KFG8</accession>
<sequence length="377" mass="42739">MRYPPPEVMKTWPKPNYVDPVTRGNTLTIVELTILPIALICVILRLWIRIGWLHKSWWDDYLMVVAMVFNCGTTALVIMATQMYGWNIHVWDLTVPQMETGRKASMAGQTLFVLASSFVKISILVSYFRIAPEKSIFRKAVWAVLALVIAAFVVFLVALWLQCIPISSYWNLLANHRDCIPEGPPLVVQSTLNVFTDFLIYVLPMPTLFKLSLPVSQRLGLMILFGFGGVIVVAGSFRAYWVHYVLFRTYDVTWEGFQIWVWTAIETNMGVICGCVPALKPLLFPARAREQGSRGSKPYGSGHSRMKQKPQGPDDMELDTRALTSKDDPSIPAATVTERPMTSERPMSDGGKSSMDKSRYSRYEISSDLERQKAYMY</sequence>
<evidence type="ECO:0000256" key="3">
    <source>
        <dbReference type="ARBA" id="ARBA00022989"/>
    </source>
</evidence>
<gene>
    <name evidence="9" type="ORF">CC78DRAFT_100262</name>
</gene>
<feature type="transmembrane region" description="Helical" evidence="7">
    <location>
        <begin position="140"/>
        <end position="161"/>
    </location>
</feature>
<keyword evidence="2 7" id="KW-0812">Transmembrane</keyword>
<evidence type="ECO:0000256" key="1">
    <source>
        <dbReference type="ARBA" id="ARBA00004141"/>
    </source>
</evidence>
<feature type="transmembrane region" description="Helical" evidence="7">
    <location>
        <begin position="60"/>
        <end position="86"/>
    </location>
</feature>
<evidence type="ECO:0000259" key="8">
    <source>
        <dbReference type="Pfam" id="PF20684"/>
    </source>
</evidence>
<reference evidence="10" key="1">
    <citation type="journal article" date="2020" name="Stud. Mycol.">
        <title>101 Dothideomycetes genomes: A test case for predicting lifestyles and emergence of pathogens.</title>
        <authorList>
            <person name="Haridas S."/>
            <person name="Albert R."/>
            <person name="Binder M."/>
            <person name="Bloem J."/>
            <person name="LaButti K."/>
            <person name="Salamov A."/>
            <person name="Andreopoulos B."/>
            <person name="Baker S."/>
            <person name="Barry K."/>
            <person name="Bills G."/>
            <person name="Bluhm B."/>
            <person name="Cannon C."/>
            <person name="Castanera R."/>
            <person name="Culley D."/>
            <person name="Daum C."/>
            <person name="Ezra D."/>
            <person name="Gonzalez J."/>
            <person name="Henrissat B."/>
            <person name="Kuo A."/>
            <person name="Liang C."/>
            <person name="Lipzen A."/>
            <person name="Lutzoni F."/>
            <person name="Magnuson J."/>
            <person name="Mondo S."/>
            <person name="Nolan M."/>
            <person name="Ohm R."/>
            <person name="Pangilinan J."/>
            <person name="Park H.-J."/>
            <person name="Ramirez L."/>
            <person name="Alfaro M."/>
            <person name="Sun H."/>
            <person name="Tritt A."/>
            <person name="Yoshinaga Y."/>
            <person name="Zwiers L.-H."/>
            <person name="Turgeon B."/>
            <person name="Goodwin S."/>
            <person name="Spatafora J."/>
            <person name="Crous P."/>
            <person name="Grigoriev I."/>
        </authorList>
    </citation>
    <scope>NUCLEOTIDE SEQUENCE [LARGE SCALE GENOMIC DNA]</scope>
    <source>
        <strain evidence="10">CBS 304.66</strain>
    </source>
</reference>
<evidence type="ECO:0000313" key="9">
    <source>
        <dbReference type="EMBL" id="KAF2266972.1"/>
    </source>
</evidence>
<evidence type="ECO:0000256" key="7">
    <source>
        <dbReference type="SAM" id="Phobius"/>
    </source>
</evidence>
<evidence type="ECO:0000313" key="10">
    <source>
        <dbReference type="Proteomes" id="UP000800093"/>
    </source>
</evidence>
<feature type="region of interest" description="Disordered" evidence="6">
    <location>
        <begin position="290"/>
        <end position="365"/>
    </location>
</feature>
<keyword evidence="4 7" id="KW-0472">Membrane</keyword>
<dbReference type="EMBL" id="ML986594">
    <property type="protein sequence ID" value="KAF2266972.1"/>
    <property type="molecule type" value="Genomic_DNA"/>
</dbReference>
<comment type="similarity">
    <text evidence="5">Belongs to the SAT4 family.</text>
</comment>
<dbReference type="Proteomes" id="UP000800093">
    <property type="component" value="Unassembled WGS sequence"/>
</dbReference>
<feature type="transmembrane region" description="Helical" evidence="7">
    <location>
        <begin position="221"/>
        <end position="239"/>
    </location>
</feature>
<feature type="transmembrane region" description="Helical" evidence="7">
    <location>
        <begin position="259"/>
        <end position="279"/>
    </location>
</feature>
<evidence type="ECO:0000256" key="5">
    <source>
        <dbReference type="ARBA" id="ARBA00038359"/>
    </source>
</evidence>
<dbReference type="InterPro" id="IPR052337">
    <property type="entry name" value="SAT4-like"/>
</dbReference>
<dbReference type="OrthoDB" id="3934549at2759"/>
<keyword evidence="3 7" id="KW-1133">Transmembrane helix</keyword>
<evidence type="ECO:0000256" key="6">
    <source>
        <dbReference type="SAM" id="MobiDB-lite"/>
    </source>
</evidence>